<comment type="caution">
    <text evidence="2">The sequence shown here is derived from an EMBL/GenBank/DDBJ whole genome shotgun (WGS) entry which is preliminary data.</text>
</comment>
<name>A0AAV7WVV8_PLEWA</name>
<organism evidence="2 3">
    <name type="scientific">Pleurodeles waltl</name>
    <name type="common">Iberian ribbed newt</name>
    <dbReference type="NCBI Taxonomy" id="8319"/>
    <lineage>
        <taxon>Eukaryota</taxon>
        <taxon>Metazoa</taxon>
        <taxon>Chordata</taxon>
        <taxon>Craniata</taxon>
        <taxon>Vertebrata</taxon>
        <taxon>Euteleostomi</taxon>
        <taxon>Amphibia</taxon>
        <taxon>Batrachia</taxon>
        <taxon>Caudata</taxon>
        <taxon>Salamandroidea</taxon>
        <taxon>Salamandridae</taxon>
        <taxon>Pleurodelinae</taxon>
        <taxon>Pleurodeles</taxon>
    </lineage>
</organism>
<reference evidence="2" key="1">
    <citation type="journal article" date="2022" name="bioRxiv">
        <title>Sequencing and chromosome-scale assembly of the giantPleurodeles waltlgenome.</title>
        <authorList>
            <person name="Brown T."/>
            <person name="Elewa A."/>
            <person name="Iarovenko S."/>
            <person name="Subramanian E."/>
            <person name="Araus A.J."/>
            <person name="Petzold A."/>
            <person name="Susuki M."/>
            <person name="Suzuki K.-i.T."/>
            <person name="Hayashi T."/>
            <person name="Toyoda A."/>
            <person name="Oliveira C."/>
            <person name="Osipova E."/>
            <person name="Leigh N.D."/>
            <person name="Simon A."/>
            <person name="Yun M.H."/>
        </authorList>
    </citation>
    <scope>NUCLEOTIDE SEQUENCE</scope>
    <source>
        <strain evidence="2">20211129_DDA</strain>
        <tissue evidence="2">Liver</tissue>
    </source>
</reference>
<evidence type="ECO:0000313" key="3">
    <source>
        <dbReference type="Proteomes" id="UP001066276"/>
    </source>
</evidence>
<feature type="compositionally biased region" description="Polar residues" evidence="1">
    <location>
        <begin position="40"/>
        <end position="57"/>
    </location>
</feature>
<sequence length="93" mass="10587">MYPEDPRAGRSRLHRQQITGRRRTGKSQWSYPGTKETDSGKQNASTSHASGEAWQTQVRGVFWGRVREDGRISKYCENKKVKGTRKPITHKGG</sequence>
<protein>
    <submittedName>
        <fullName evidence="2">Uncharacterized protein</fullName>
    </submittedName>
</protein>
<keyword evidence="3" id="KW-1185">Reference proteome</keyword>
<dbReference type="EMBL" id="JANPWB010000001">
    <property type="protein sequence ID" value="KAJ1218268.1"/>
    <property type="molecule type" value="Genomic_DNA"/>
</dbReference>
<proteinExistence type="predicted"/>
<dbReference type="Proteomes" id="UP001066276">
    <property type="component" value="Chromosome 1_1"/>
</dbReference>
<evidence type="ECO:0000256" key="1">
    <source>
        <dbReference type="SAM" id="MobiDB-lite"/>
    </source>
</evidence>
<accession>A0AAV7WVV8</accession>
<feature type="region of interest" description="Disordered" evidence="1">
    <location>
        <begin position="1"/>
        <end position="57"/>
    </location>
</feature>
<gene>
    <name evidence="2" type="ORF">NDU88_005851</name>
</gene>
<feature type="compositionally biased region" description="Basic residues" evidence="1">
    <location>
        <begin position="9"/>
        <end position="25"/>
    </location>
</feature>
<evidence type="ECO:0000313" key="2">
    <source>
        <dbReference type="EMBL" id="KAJ1218268.1"/>
    </source>
</evidence>
<dbReference type="AlphaFoldDB" id="A0AAV7WVV8"/>